<name>A0AAV0YQ27_VICFA</name>
<dbReference type="AlphaFoldDB" id="A0AAV0YQ27"/>
<feature type="signal peptide" evidence="1">
    <location>
        <begin position="1"/>
        <end position="22"/>
    </location>
</feature>
<dbReference type="EMBL" id="OX451736">
    <property type="protein sequence ID" value="CAI8588230.1"/>
    <property type="molecule type" value="Genomic_DNA"/>
</dbReference>
<keyword evidence="1" id="KW-0732">Signal</keyword>
<sequence>MNLLGQLQKSLVLFSDLGLTTGLPVWVPLAPVVASNFSSEPQMPDLDVDSAVVETTILITVPEVVQPTIVETGFSARGLSPSPYPTRGFRVIVCLLLFKEVFLSGTNFSECGEHEPLTPLFHLSVILSSWVPSTPEEFLVVVATEDMDFVYS</sequence>
<evidence type="ECO:0000313" key="2">
    <source>
        <dbReference type="EMBL" id="CAI8588230.1"/>
    </source>
</evidence>
<proteinExistence type="predicted"/>
<keyword evidence="3" id="KW-1185">Reference proteome</keyword>
<protein>
    <submittedName>
        <fullName evidence="2">Uncharacterized protein</fullName>
    </submittedName>
</protein>
<reference evidence="2 3" key="1">
    <citation type="submission" date="2023-01" db="EMBL/GenBank/DDBJ databases">
        <authorList>
            <person name="Kreplak J."/>
        </authorList>
    </citation>
    <scope>NUCLEOTIDE SEQUENCE [LARGE SCALE GENOMIC DNA]</scope>
</reference>
<organism evidence="2 3">
    <name type="scientific">Vicia faba</name>
    <name type="common">Broad bean</name>
    <name type="synonym">Faba vulgaris</name>
    <dbReference type="NCBI Taxonomy" id="3906"/>
    <lineage>
        <taxon>Eukaryota</taxon>
        <taxon>Viridiplantae</taxon>
        <taxon>Streptophyta</taxon>
        <taxon>Embryophyta</taxon>
        <taxon>Tracheophyta</taxon>
        <taxon>Spermatophyta</taxon>
        <taxon>Magnoliopsida</taxon>
        <taxon>eudicotyledons</taxon>
        <taxon>Gunneridae</taxon>
        <taxon>Pentapetalae</taxon>
        <taxon>rosids</taxon>
        <taxon>fabids</taxon>
        <taxon>Fabales</taxon>
        <taxon>Fabaceae</taxon>
        <taxon>Papilionoideae</taxon>
        <taxon>50 kb inversion clade</taxon>
        <taxon>NPAAA clade</taxon>
        <taxon>Hologalegina</taxon>
        <taxon>IRL clade</taxon>
        <taxon>Fabeae</taxon>
        <taxon>Vicia</taxon>
    </lineage>
</organism>
<evidence type="ECO:0000313" key="3">
    <source>
        <dbReference type="Proteomes" id="UP001157006"/>
    </source>
</evidence>
<dbReference type="Proteomes" id="UP001157006">
    <property type="component" value="Chromosome 1L"/>
</dbReference>
<feature type="chain" id="PRO_5043931294" evidence="1">
    <location>
        <begin position="23"/>
        <end position="152"/>
    </location>
</feature>
<evidence type="ECO:0000256" key="1">
    <source>
        <dbReference type="SAM" id="SignalP"/>
    </source>
</evidence>
<accession>A0AAV0YQ27</accession>
<gene>
    <name evidence="2" type="ORF">VFH_I338120</name>
</gene>